<dbReference type="Proteomes" id="UP001396898">
    <property type="component" value="Unassembled WGS sequence"/>
</dbReference>
<keyword evidence="3" id="KW-1185">Reference proteome</keyword>
<evidence type="ECO:0000313" key="3">
    <source>
        <dbReference type="Proteomes" id="UP001396898"/>
    </source>
</evidence>
<feature type="compositionally biased region" description="Polar residues" evidence="1">
    <location>
        <begin position="147"/>
        <end position="159"/>
    </location>
</feature>
<gene>
    <name evidence="2" type="ORF">PG991_004214</name>
</gene>
<evidence type="ECO:0000256" key="1">
    <source>
        <dbReference type="SAM" id="MobiDB-lite"/>
    </source>
</evidence>
<dbReference type="EMBL" id="JAQQWI010000007">
    <property type="protein sequence ID" value="KAK8027158.1"/>
    <property type="molecule type" value="Genomic_DNA"/>
</dbReference>
<proteinExistence type="predicted"/>
<feature type="compositionally biased region" description="Basic and acidic residues" evidence="1">
    <location>
        <begin position="220"/>
        <end position="235"/>
    </location>
</feature>
<name>A0ABR1S5P3_9PEZI</name>
<feature type="compositionally biased region" description="Acidic residues" evidence="1">
    <location>
        <begin position="184"/>
        <end position="193"/>
    </location>
</feature>
<feature type="compositionally biased region" description="Low complexity" evidence="1">
    <location>
        <begin position="137"/>
        <end position="146"/>
    </location>
</feature>
<protein>
    <submittedName>
        <fullName evidence="2">Uncharacterized protein</fullName>
    </submittedName>
</protein>
<evidence type="ECO:0000313" key="2">
    <source>
        <dbReference type="EMBL" id="KAK8027158.1"/>
    </source>
</evidence>
<feature type="region of interest" description="Disordered" evidence="1">
    <location>
        <begin position="250"/>
        <end position="289"/>
    </location>
</feature>
<accession>A0ABR1S5P3</accession>
<reference evidence="2 3" key="1">
    <citation type="submission" date="2023-01" db="EMBL/GenBank/DDBJ databases">
        <title>Analysis of 21 Apiospora genomes using comparative genomics revels a genus with tremendous synthesis potential of carbohydrate active enzymes and secondary metabolites.</title>
        <authorList>
            <person name="Sorensen T."/>
        </authorList>
    </citation>
    <scope>NUCLEOTIDE SEQUENCE [LARGE SCALE GENOMIC DNA]</scope>
    <source>
        <strain evidence="2 3">CBS 20057</strain>
    </source>
</reference>
<feature type="region of interest" description="Disordered" evidence="1">
    <location>
        <begin position="1"/>
        <end position="91"/>
    </location>
</feature>
<feature type="compositionally biased region" description="Polar residues" evidence="1">
    <location>
        <begin position="39"/>
        <end position="56"/>
    </location>
</feature>
<feature type="region of interest" description="Disordered" evidence="1">
    <location>
        <begin position="132"/>
        <end position="235"/>
    </location>
</feature>
<comment type="caution">
    <text evidence="2">The sequence shown here is derived from an EMBL/GenBank/DDBJ whole genome shotgun (WGS) entry which is preliminary data.</text>
</comment>
<sequence length="301" mass="32794">MDTTRSPPGSRASKKNIPVDVEELLAQKKPSGAGESPQARRSTQSPDATRFPNLTASLPKDEASPFGEYDSSPRNPVNGFGSAPMTPTDPASSIHAAYPRIVNDSWAYDQSHFEKIAEELAEEDLMRAGKRSGLFDSSQQSSTASSNPFFGNLTPSLISIESCPSDEERTDGNYHYEMAAGGGSDEEEEEGDDAASKKSPKQLEYSSSEDRAHKTANHSSHADNRHFDVKTTGYHKPDARDMYSNYDMESTFSSHSSDFRPPADSSSLLAHTGHSMDDGIPISGTRAPRHRIRRLGGLLRP</sequence>
<organism evidence="2 3">
    <name type="scientific">Apiospora marii</name>
    <dbReference type="NCBI Taxonomy" id="335849"/>
    <lineage>
        <taxon>Eukaryota</taxon>
        <taxon>Fungi</taxon>
        <taxon>Dikarya</taxon>
        <taxon>Ascomycota</taxon>
        <taxon>Pezizomycotina</taxon>
        <taxon>Sordariomycetes</taxon>
        <taxon>Xylariomycetidae</taxon>
        <taxon>Amphisphaeriales</taxon>
        <taxon>Apiosporaceae</taxon>
        <taxon>Apiospora</taxon>
    </lineage>
</organism>